<dbReference type="SUPFAM" id="SSF102705">
    <property type="entry name" value="NIF3 (NGG1p interacting factor 3)-like"/>
    <property type="match status" value="1"/>
</dbReference>
<dbReference type="Gene3D" id="3.40.1390.30">
    <property type="entry name" value="NIF3 (NGG1p interacting factor 3)-like"/>
    <property type="match status" value="2"/>
</dbReference>
<gene>
    <name evidence="5" type="ORF">ET33_06395</name>
</gene>
<feature type="binding site" evidence="4">
    <location>
        <position position="231"/>
    </location>
    <ligand>
        <name>a divalent metal cation</name>
        <dbReference type="ChEBI" id="CHEBI:60240"/>
        <label>1</label>
    </ligand>
</feature>
<feature type="binding site" evidence="4">
    <location>
        <position position="235"/>
    </location>
    <ligand>
        <name>a divalent metal cation</name>
        <dbReference type="ChEBI" id="CHEBI:60240"/>
        <label>1</label>
    </ligand>
</feature>
<organism evidence="5 6">
    <name type="scientific">Paenibacillus tyrfis</name>
    <dbReference type="NCBI Taxonomy" id="1501230"/>
    <lineage>
        <taxon>Bacteria</taxon>
        <taxon>Bacillati</taxon>
        <taxon>Bacillota</taxon>
        <taxon>Bacilli</taxon>
        <taxon>Bacillales</taxon>
        <taxon>Paenibacillaceae</taxon>
        <taxon>Paenibacillus</taxon>
    </lineage>
</organism>
<protein>
    <recommendedName>
        <fullName evidence="2">GTP cyclohydrolase 1 type 2 homolog</fullName>
    </recommendedName>
</protein>
<dbReference type="Proteomes" id="UP000028123">
    <property type="component" value="Unassembled WGS sequence"/>
</dbReference>
<dbReference type="PANTHER" id="PTHR13799:SF14">
    <property type="entry name" value="GTP CYCLOHYDROLASE 1 TYPE 2 HOMOLOG"/>
    <property type="match status" value="1"/>
</dbReference>
<dbReference type="Pfam" id="PF01784">
    <property type="entry name" value="DUF34_NIF3"/>
    <property type="match status" value="1"/>
</dbReference>
<dbReference type="InterPro" id="IPR002678">
    <property type="entry name" value="DUF34/NIF3"/>
</dbReference>
<dbReference type="GO" id="GO:0046872">
    <property type="term" value="F:metal ion binding"/>
    <property type="evidence" value="ECO:0007669"/>
    <property type="project" value="UniProtKB-KW"/>
</dbReference>
<keyword evidence="3 4" id="KW-0479">Metal-binding</keyword>
<dbReference type="OrthoDB" id="1116574at2"/>
<keyword evidence="6" id="KW-1185">Reference proteome</keyword>
<name>A0A081P2Q9_9BACL</name>
<dbReference type="eggNOG" id="COG0327">
    <property type="taxonomic scope" value="Bacteria"/>
</dbReference>
<evidence type="ECO:0000313" key="6">
    <source>
        <dbReference type="Proteomes" id="UP000028123"/>
    </source>
</evidence>
<evidence type="ECO:0000256" key="1">
    <source>
        <dbReference type="ARBA" id="ARBA00006964"/>
    </source>
</evidence>
<dbReference type="PANTHER" id="PTHR13799">
    <property type="entry name" value="NGG1 INTERACTING FACTOR 3"/>
    <property type="match status" value="1"/>
</dbReference>
<evidence type="ECO:0000256" key="4">
    <source>
        <dbReference type="PIRSR" id="PIRSR602678-1"/>
    </source>
</evidence>
<dbReference type="RefSeq" id="WP_036684222.1">
    <property type="nucleotide sequence ID" value="NZ_JNVM01000013.1"/>
</dbReference>
<sequence length="268" mass="30379">MKVQQVIDAILTDSCGDFRLPETGDRIMSGSPDTEVTGIVTTFMATVDVIKQAIACGANMIITHEPTYYTGRDETDWLQDDLVYAAKKKLIDENQIVIWRFHDYMHMGKTDRIYDGLLKEIGWENNMLDANPHTYQIEEVSLAELVSFFKRKLSMDVIQIIGKPEMKCSRVGILVGGGSLGLGREQMPMELMRNMNLDVIVCGEIMEWTLCAYINDAQMLGLNKAMIVVGHERSEEWGMKFMLEWLQPLVHGIPVAFMTRTGSTVVFR</sequence>
<evidence type="ECO:0000256" key="2">
    <source>
        <dbReference type="ARBA" id="ARBA00022112"/>
    </source>
</evidence>
<feature type="binding site" evidence="4">
    <location>
        <position position="64"/>
    </location>
    <ligand>
        <name>a divalent metal cation</name>
        <dbReference type="ChEBI" id="CHEBI:60240"/>
        <label>2</label>
    </ligand>
</feature>
<evidence type="ECO:0000256" key="3">
    <source>
        <dbReference type="ARBA" id="ARBA00022723"/>
    </source>
</evidence>
<evidence type="ECO:0000313" key="5">
    <source>
        <dbReference type="EMBL" id="KEQ24982.1"/>
    </source>
</evidence>
<dbReference type="InterPro" id="IPR036069">
    <property type="entry name" value="DUF34/NIF3_sf"/>
</dbReference>
<accession>A0A081P2Q9</accession>
<comment type="caution">
    <text evidence="5">The sequence shown here is derived from an EMBL/GenBank/DDBJ whole genome shotgun (WGS) entry which is preliminary data.</text>
</comment>
<reference evidence="5 6" key="1">
    <citation type="submission" date="2014-06" db="EMBL/GenBank/DDBJ databases">
        <title>Draft genome sequence of Paenibacillus sp. MSt1.</title>
        <authorList>
            <person name="Aw Y.K."/>
            <person name="Ong K.S."/>
            <person name="Gan H.M."/>
            <person name="Lee S.M."/>
        </authorList>
    </citation>
    <scope>NUCLEOTIDE SEQUENCE [LARGE SCALE GENOMIC DNA]</scope>
    <source>
        <strain evidence="5 6">MSt1</strain>
    </source>
</reference>
<dbReference type="GO" id="GO:0005737">
    <property type="term" value="C:cytoplasm"/>
    <property type="evidence" value="ECO:0007669"/>
    <property type="project" value="TreeGrafter"/>
</dbReference>
<dbReference type="EMBL" id="JNVM01000013">
    <property type="protein sequence ID" value="KEQ24982.1"/>
    <property type="molecule type" value="Genomic_DNA"/>
</dbReference>
<comment type="similarity">
    <text evidence="1">Belongs to the GTP cyclohydrolase I type 2/NIF3 family.</text>
</comment>
<proteinExistence type="inferred from homology"/>
<dbReference type="AlphaFoldDB" id="A0A081P2Q9"/>